<dbReference type="HOGENOM" id="CLU_376157_0_0_1"/>
<dbReference type="InterPro" id="IPR005061">
    <property type="entry name" value="Ist1"/>
</dbReference>
<comment type="similarity">
    <text evidence="1">Belongs to the IST1 family.</text>
</comment>
<accession>W1P6X6</accession>
<dbReference type="STRING" id="13333.W1P6X6"/>
<evidence type="ECO:0000313" key="3">
    <source>
        <dbReference type="EMBL" id="ERN03346.1"/>
    </source>
</evidence>
<feature type="compositionally biased region" description="Polar residues" evidence="2">
    <location>
        <begin position="609"/>
        <end position="639"/>
    </location>
</feature>
<name>W1P6X6_AMBTC</name>
<dbReference type="EMBL" id="KI394358">
    <property type="protein sequence ID" value="ERN03346.1"/>
    <property type="molecule type" value="Genomic_DNA"/>
</dbReference>
<gene>
    <name evidence="3" type="ORF">AMTR_s00003p00244140</name>
</gene>
<organism evidence="3 4">
    <name type="scientific">Amborella trichopoda</name>
    <dbReference type="NCBI Taxonomy" id="13333"/>
    <lineage>
        <taxon>Eukaryota</taxon>
        <taxon>Viridiplantae</taxon>
        <taxon>Streptophyta</taxon>
        <taxon>Embryophyta</taxon>
        <taxon>Tracheophyta</taxon>
        <taxon>Spermatophyta</taxon>
        <taxon>Magnoliopsida</taxon>
        <taxon>Amborellales</taxon>
        <taxon>Amborellaceae</taxon>
        <taxon>Amborella</taxon>
    </lineage>
</organism>
<dbReference type="FunFam" id="1.20.1260.60:FF:000002">
    <property type="entry name" value="Vacuolar protein sorting-associated protein IST1"/>
    <property type="match status" value="1"/>
</dbReference>
<proteinExistence type="inferred from homology"/>
<protein>
    <recommendedName>
        <fullName evidence="5">IST1-like protein</fullName>
    </recommendedName>
</protein>
<dbReference type="GO" id="GO:0015031">
    <property type="term" value="P:protein transport"/>
    <property type="evidence" value="ECO:0007669"/>
    <property type="project" value="InterPro"/>
</dbReference>
<feature type="compositionally biased region" description="Polar residues" evidence="2">
    <location>
        <begin position="426"/>
        <end position="436"/>
    </location>
</feature>
<dbReference type="InterPro" id="IPR042277">
    <property type="entry name" value="IST1-like"/>
</dbReference>
<dbReference type="eggNOG" id="KOG2027">
    <property type="taxonomic scope" value="Eukaryota"/>
</dbReference>
<evidence type="ECO:0000313" key="4">
    <source>
        <dbReference type="Proteomes" id="UP000017836"/>
    </source>
</evidence>
<dbReference type="AlphaFoldDB" id="W1P6X6"/>
<dbReference type="Proteomes" id="UP000017836">
    <property type="component" value="Unassembled WGS sequence"/>
</dbReference>
<dbReference type="GO" id="GO:0008104">
    <property type="term" value="P:intracellular protein localization"/>
    <property type="evidence" value="ECO:0000318"/>
    <property type="project" value="GO_Central"/>
</dbReference>
<sequence length="738" mass="84044">MVLILVTGSVAMEEIYLLICCDGGAETERDKSLIRQVQRRLKVVRNKRAQVVKQQRRDVAQLLEDGDQNSALARVEQLLKDQDILIAYDLLYTYCEFILSQIPYIRKHKDCPNDINEAVSSLIFAAARCADLPELQPLRRLFGERYGHQFAVAAVELFPGSLVNRQICEKLCTTTISEDDKLRFISDLARDYRLRLGPPKVEDDQRLPLQEVQGLHVKKKESVPRRDEEVGEREIQVIFSSINGANRNSTKLYGPFQHYGQKHRGHLRRDERGSTWKQLRENSCQCRAASDVTTSNLRDSNSQVIKPQPHVRSSVLDGMLSKHMEMDPEFEFTHVKDGYSMQTFVHGLKWSPQVQEGVVVNTDRGEEFCPEFKEDSEMGKNRVVKLASHELHHKESHLQPQEKGDRITKQMPLKIQNQKDVRKATRVSSNTPQSAHTGDCHLTMSMKDVEYALYYDEAEEDNSDMECSKCKWKLEEGLYIEIDLPSAKGRIFRRKRTQENGKVLSNGRRNSNNGNRTSSRRQRLNQEDTLYANRDFPCKMPISNAEDHECNFVDELVYDGKGSEDHPQLRHPCGSMKRHSMEHLDSTTESLMNQSSNGKPVGKVGTYFSEKNGTNLRSSHSHNGGKLIQTSKESLSGQQAGVEIPGKSKEDRSTLQPGEGASSKQLPQPPYMRANTLPNERSGCSPMVRQTVRSVSFQANDLRDSPSRTPHVHPKLPDYDDLAAKFKALKDERRKSNA</sequence>
<dbReference type="Gene3D" id="1.20.1260.60">
    <property type="entry name" value="Vacuolar protein sorting-associated protein Ist1"/>
    <property type="match status" value="1"/>
</dbReference>
<reference evidence="4" key="1">
    <citation type="journal article" date="2013" name="Science">
        <title>The Amborella genome and the evolution of flowering plants.</title>
        <authorList>
            <consortium name="Amborella Genome Project"/>
        </authorList>
    </citation>
    <scope>NUCLEOTIDE SEQUENCE [LARGE SCALE GENOMIC DNA]</scope>
</reference>
<feature type="region of interest" description="Disordered" evidence="2">
    <location>
        <begin position="416"/>
        <end position="439"/>
    </location>
</feature>
<dbReference type="PANTHER" id="PTHR12161:SF44">
    <property type="entry name" value="REGULATOR OF VPS4 ACTIVITY IN THE MVB PATHWAY PROTEIN"/>
    <property type="match status" value="1"/>
</dbReference>
<feature type="compositionally biased region" description="Low complexity" evidence="2">
    <location>
        <begin position="505"/>
        <end position="517"/>
    </location>
</feature>
<evidence type="ECO:0008006" key="5">
    <source>
        <dbReference type="Google" id="ProtNLM"/>
    </source>
</evidence>
<dbReference type="Pfam" id="PF03398">
    <property type="entry name" value="Ist1"/>
    <property type="match status" value="1"/>
</dbReference>
<keyword evidence="4" id="KW-1185">Reference proteome</keyword>
<dbReference type="PANTHER" id="PTHR12161">
    <property type="entry name" value="IST1 FAMILY MEMBER"/>
    <property type="match status" value="1"/>
</dbReference>
<evidence type="ECO:0000256" key="2">
    <source>
        <dbReference type="SAM" id="MobiDB-lite"/>
    </source>
</evidence>
<dbReference type="Gramene" id="ERN03346">
    <property type="protein sequence ID" value="ERN03346"/>
    <property type="gene ID" value="AMTR_s00003p00244140"/>
</dbReference>
<evidence type="ECO:0000256" key="1">
    <source>
        <dbReference type="ARBA" id="ARBA00005536"/>
    </source>
</evidence>
<feature type="region of interest" description="Disordered" evidence="2">
    <location>
        <begin position="494"/>
        <end position="526"/>
    </location>
</feature>
<feature type="region of interest" description="Disordered" evidence="2">
    <location>
        <begin position="590"/>
        <end position="718"/>
    </location>
</feature>